<dbReference type="InterPro" id="IPR036679">
    <property type="entry name" value="FlgN-like_sf"/>
</dbReference>
<keyword evidence="3" id="KW-1005">Bacterial flagellum biogenesis</keyword>
<comment type="similarity">
    <text evidence="2">Belongs to the FlgN family.</text>
</comment>
<dbReference type="InterPro" id="IPR007809">
    <property type="entry name" value="FlgN-like"/>
</dbReference>
<gene>
    <name evidence="4" type="ORF">CALK_0176</name>
</gene>
<accession>U7DEL3</accession>
<comment type="function">
    <text evidence="1">Required for the efficient initiation of filament assembly.</text>
</comment>
<sequence>MSDTTSFKELRQLLTKQLSVQEEIYHVAKMVQDTALEKDVTGLSVSVQQQNGLIHASDELERRRKVCVEKIKGIPPREYSLRAVAAVAPPEEARKILSLRKKLKDAVQKNRSISTENSRIIEANLGAIQKDVEMIAGLSESDSGYTQRRKKISARRI</sequence>
<dbReference type="RefSeq" id="WP_022635736.1">
    <property type="nucleotide sequence ID" value="NZ_ASJR01000001.1"/>
</dbReference>
<dbReference type="AlphaFoldDB" id="U7DEL3"/>
<evidence type="ECO:0000256" key="2">
    <source>
        <dbReference type="ARBA" id="ARBA00007703"/>
    </source>
</evidence>
<comment type="caution">
    <text evidence="4">The sequence shown here is derived from an EMBL/GenBank/DDBJ whole genome shotgun (WGS) entry which is preliminary data.</text>
</comment>
<dbReference type="EMBL" id="ASJR01000001">
    <property type="protein sequence ID" value="ERP39376.1"/>
    <property type="molecule type" value="Genomic_DNA"/>
</dbReference>
<evidence type="ECO:0000313" key="5">
    <source>
        <dbReference type="Proteomes" id="UP000017148"/>
    </source>
</evidence>
<dbReference type="Proteomes" id="UP000017148">
    <property type="component" value="Unassembled WGS sequence"/>
</dbReference>
<protein>
    <submittedName>
        <fullName evidence="4">FlgK-, FlgL-specific chaperone FlgN</fullName>
    </submittedName>
</protein>
<dbReference type="Gene3D" id="1.20.58.300">
    <property type="entry name" value="FlgN-like"/>
    <property type="match status" value="1"/>
</dbReference>
<name>U7DEL3_9BACT</name>
<dbReference type="Pfam" id="PF05130">
    <property type="entry name" value="FlgN"/>
    <property type="match status" value="1"/>
</dbReference>
<reference evidence="4 5" key="1">
    <citation type="journal article" date="2013" name="Environ. Microbiol.">
        <title>Genome analysis of Chitinivibrio alkaliphilus gen. nov., sp. nov., a novel extremely haloalkaliphilic anaerobic chitinolytic bacterium from the candidate phylum Termite Group 3.</title>
        <authorList>
            <person name="Sorokin D.Y."/>
            <person name="Gumerov V.M."/>
            <person name="Rakitin A.L."/>
            <person name="Beletsky A.V."/>
            <person name="Damste J.S."/>
            <person name="Muyzer G."/>
            <person name="Mardanov A.V."/>
            <person name="Ravin N.V."/>
        </authorList>
    </citation>
    <scope>NUCLEOTIDE SEQUENCE [LARGE SCALE GENOMIC DNA]</scope>
    <source>
        <strain evidence="4 5">ACht1</strain>
    </source>
</reference>
<evidence type="ECO:0000256" key="1">
    <source>
        <dbReference type="ARBA" id="ARBA00002397"/>
    </source>
</evidence>
<evidence type="ECO:0000256" key="3">
    <source>
        <dbReference type="ARBA" id="ARBA00022795"/>
    </source>
</evidence>
<dbReference type="GO" id="GO:0044780">
    <property type="term" value="P:bacterial-type flagellum assembly"/>
    <property type="evidence" value="ECO:0007669"/>
    <property type="project" value="InterPro"/>
</dbReference>
<organism evidence="4 5">
    <name type="scientific">Chitinivibrio alkaliphilus ACht1</name>
    <dbReference type="NCBI Taxonomy" id="1313304"/>
    <lineage>
        <taxon>Bacteria</taxon>
        <taxon>Pseudomonadati</taxon>
        <taxon>Fibrobacterota</taxon>
        <taxon>Chitinivibrionia</taxon>
        <taxon>Chitinivibrionales</taxon>
        <taxon>Chitinivibrionaceae</taxon>
        <taxon>Chitinivibrio</taxon>
    </lineage>
</organism>
<dbReference type="SUPFAM" id="SSF140566">
    <property type="entry name" value="FlgN-like"/>
    <property type="match status" value="1"/>
</dbReference>
<dbReference type="STRING" id="1313304.CALK_0176"/>
<evidence type="ECO:0000313" key="4">
    <source>
        <dbReference type="EMBL" id="ERP39376.1"/>
    </source>
</evidence>
<proteinExistence type="inferred from homology"/>
<keyword evidence="5" id="KW-1185">Reference proteome</keyword>